<name>A0A369ADT3_9GAMM</name>
<dbReference type="EMBL" id="QPJQ01000005">
    <property type="protein sequence ID" value="RCX07522.1"/>
    <property type="molecule type" value="Genomic_DNA"/>
</dbReference>
<reference evidence="1 2" key="1">
    <citation type="submission" date="2018-07" db="EMBL/GenBank/DDBJ databases">
        <title>Genomic Encyclopedia of Type Strains, Phase III (KMG-III): the genomes of soil and plant-associated and newly described type strains.</title>
        <authorList>
            <person name="Whitman W."/>
        </authorList>
    </citation>
    <scope>NUCLEOTIDE SEQUENCE [LARGE SCALE GENOMIC DNA]</scope>
    <source>
        <strain evidence="1 2">CECT 7731</strain>
    </source>
</reference>
<evidence type="ECO:0000313" key="1">
    <source>
        <dbReference type="EMBL" id="RCX07522.1"/>
    </source>
</evidence>
<accession>A0A369ADT3</accession>
<proteinExistence type="predicted"/>
<organism evidence="1 2">
    <name type="scientific">Marinomonas foliarum</name>
    <dbReference type="NCBI Taxonomy" id="491950"/>
    <lineage>
        <taxon>Bacteria</taxon>
        <taxon>Pseudomonadati</taxon>
        <taxon>Pseudomonadota</taxon>
        <taxon>Gammaproteobacteria</taxon>
        <taxon>Oceanospirillales</taxon>
        <taxon>Oceanospirillaceae</taxon>
        <taxon>Marinomonas</taxon>
    </lineage>
</organism>
<evidence type="ECO:0000313" key="2">
    <source>
        <dbReference type="Proteomes" id="UP000253506"/>
    </source>
</evidence>
<gene>
    <name evidence="1" type="ORF">DFP77_105134</name>
</gene>
<sequence>MPRILTDIYAKAANRSIFEQIFPSKMQTIKIEFALLFRRSVLIDKTETARSLTLYLATYRLVDGMCILMTE</sequence>
<protein>
    <submittedName>
        <fullName evidence="1">Uncharacterized protein</fullName>
    </submittedName>
</protein>
<dbReference type="AlphaFoldDB" id="A0A369ADT3"/>
<dbReference type="Proteomes" id="UP000253506">
    <property type="component" value="Unassembled WGS sequence"/>
</dbReference>
<comment type="caution">
    <text evidence="1">The sequence shown here is derived from an EMBL/GenBank/DDBJ whole genome shotgun (WGS) entry which is preliminary data.</text>
</comment>